<accession>A0A0C9X6Z8</accession>
<dbReference type="Proteomes" id="UP000054477">
    <property type="component" value="Unassembled WGS sequence"/>
</dbReference>
<name>A0A0C9X6Z8_9AGAR</name>
<protein>
    <submittedName>
        <fullName evidence="1">Uncharacterized protein</fullName>
    </submittedName>
</protein>
<dbReference type="HOGENOM" id="CLU_2073554_0_0_1"/>
<dbReference type="EMBL" id="KN838617">
    <property type="protein sequence ID" value="KIK00836.1"/>
    <property type="molecule type" value="Genomic_DNA"/>
</dbReference>
<reference evidence="1 2" key="1">
    <citation type="submission" date="2014-04" db="EMBL/GenBank/DDBJ databases">
        <authorList>
            <consortium name="DOE Joint Genome Institute"/>
            <person name="Kuo A."/>
            <person name="Kohler A."/>
            <person name="Nagy L.G."/>
            <person name="Floudas D."/>
            <person name="Copeland A."/>
            <person name="Barry K.W."/>
            <person name="Cichocki N."/>
            <person name="Veneault-Fourrey C."/>
            <person name="LaButti K."/>
            <person name="Lindquist E.A."/>
            <person name="Lipzen A."/>
            <person name="Lundell T."/>
            <person name="Morin E."/>
            <person name="Murat C."/>
            <person name="Sun H."/>
            <person name="Tunlid A."/>
            <person name="Henrissat B."/>
            <person name="Grigoriev I.V."/>
            <person name="Hibbett D.S."/>
            <person name="Martin F."/>
            <person name="Nordberg H.P."/>
            <person name="Cantor M.N."/>
            <person name="Hua S.X."/>
        </authorList>
    </citation>
    <scope>NUCLEOTIDE SEQUENCE [LARGE SCALE GENOMIC DNA]</scope>
    <source>
        <strain evidence="1 2">LaAM-08-1</strain>
    </source>
</reference>
<proteinExistence type="predicted"/>
<keyword evidence="2" id="KW-1185">Reference proteome</keyword>
<gene>
    <name evidence="1" type="ORF">K443DRAFT_122637</name>
</gene>
<sequence length="118" mass="13050">MRVNFNPSLLGDLTHCSKTIKYPSDMATRNSEVHFGLCVGFDTACLQVDCSAAYVPQPHTLCGDLADCLKTIRGRFGLCMLGSVRTVFFFEKKLGIKHLLRYIDQKCGRSKVEGDGGE</sequence>
<organism evidence="1 2">
    <name type="scientific">Laccaria amethystina LaAM-08-1</name>
    <dbReference type="NCBI Taxonomy" id="1095629"/>
    <lineage>
        <taxon>Eukaryota</taxon>
        <taxon>Fungi</taxon>
        <taxon>Dikarya</taxon>
        <taxon>Basidiomycota</taxon>
        <taxon>Agaricomycotina</taxon>
        <taxon>Agaricomycetes</taxon>
        <taxon>Agaricomycetidae</taxon>
        <taxon>Agaricales</taxon>
        <taxon>Agaricineae</taxon>
        <taxon>Hydnangiaceae</taxon>
        <taxon>Laccaria</taxon>
    </lineage>
</organism>
<reference evidence="2" key="2">
    <citation type="submission" date="2015-01" db="EMBL/GenBank/DDBJ databases">
        <title>Evolutionary Origins and Diversification of the Mycorrhizal Mutualists.</title>
        <authorList>
            <consortium name="DOE Joint Genome Institute"/>
            <consortium name="Mycorrhizal Genomics Consortium"/>
            <person name="Kohler A."/>
            <person name="Kuo A."/>
            <person name="Nagy L.G."/>
            <person name="Floudas D."/>
            <person name="Copeland A."/>
            <person name="Barry K.W."/>
            <person name="Cichocki N."/>
            <person name="Veneault-Fourrey C."/>
            <person name="LaButti K."/>
            <person name="Lindquist E.A."/>
            <person name="Lipzen A."/>
            <person name="Lundell T."/>
            <person name="Morin E."/>
            <person name="Murat C."/>
            <person name="Riley R."/>
            <person name="Ohm R."/>
            <person name="Sun H."/>
            <person name="Tunlid A."/>
            <person name="Henrissat B."/>
            <person name="Grigoriev I.V."/>
            <person name="Hibbett D.S."/>
            <person name="Martin F."/>
        </authorList>
    </citation>
    <scope>NUCLEOTIDE SEQUENCE [LARGE SCALE GENOMIC DNA]</scope>
    <source>
        <strain evidence="2">LaAM-08-1</strain>
    </source>
</reference>
<evidence type="ECO:0000313" key="2">
    <source>
        <dbReference type="Proteomes" id="UP000054477"/>
    </source>
</evidence>
<evidence type="ECO:0000313" key="1">
    <source>
        <dbReference type="EMBL" id="KIK00836.1"/>
    </source>
</evidence>
<dbReference type="AlphaFoldDB" id="A0A0C9X6Z8"/>